<dbReference type="AlphaFoldDB" id="Q11MP6"/>
<dbReference type="InterPro" id="IPR016071">
    <property type="entry name" value="Staphylococal_nuclease_OB-fold"/>
</dbReference>
<dbReference type="EMBL" id="CP000389">
    <property type="protein sequence ID" value="ABG61323.1"/>
    <property type="molecule type" value="Genomic_DNA"/>
</dbReference>
<geneLocation type="plasmid" evidence="2">
    <name>1</name>
</geneLocation>
<feature type="domain" description="TNase-like" evidence="1">
    <location>
        <begin position="42"/>
        <end position="176"/>
    </location>
</feature>
<sequence precursor="true">MKVRTRYVESRGCGWGPAAYAIAIAFSLFSTAGSVAAQGLPETVIGKAQIYDGVTFDLIQDGGRYRTATRIRLEAVDSCELRQKARLGNVDWPCGAVATAWLASRTLVKEVECRPTRVIPGGGYRALCYVDAIDIAALGLGQGMYVLAVSKHEDPLPGYAEIEAKAKAASAGIWSSNFMTPADWRRANGTYNPLSPQRW</sequence>
<dbReference type="InterPro" id="IPR035437">
    <property type="entry name" value="SNase_OB-fold_sf"/>
</dbReference>
<reference evidence="2" key="1">
    <citation type="submission" date="2006-06" db="EMBL/GenBank/DDBJ databases">
        <title>Complete sequence of Plasmid 1 of Chelativorans sp. BNC1.</title>
        <authorList>
            <consortium name="US DOE Joint Genome Institute"/>
            <person name="Copeland A."/>
            <person name="Lucas S."/>
            <person name="Lapidus A."/>
            <person name="Barry K."/>
            <person name="Detter J.C."/>
            <person name="Glavina del Rio T."/>
            <person name="Hammon N."/>
            <person name="Israni S."/>
            <person name="Dalin E."/>
            <person name="Tice H."/>
            <person name="Pitluck S."/>
            <person name="Chertkov O."/>
            <person name="Brettin T."/>
            <person name="Bruce D."/>
            <person name="Han C."/>
            <person name="Tapia R."/>
            <person name="Gilna P."/>
            <person name="Schmutz J."/>
            <person name="Larimer F."/>
            <person name="Land M."/>
            <person name="Hauser L."/>
            <person name="Kyrpides N."/>
            <person name="Mikhailova N."/>
            <person name="Richardson P."/>
        </authorList>
    </citation>
    <scope>NUCLEOTIDE SEQUENCE</scope>
    <source>
        <strain evidence="2">BNC1</strain>
        <plasmid evidence="2">1</plasmid>
    </source>
</reference>
<dbReference type="SMART" id="SM00318">
    <property type="entry name" value="SNc"/>
    <property type="match status" value="1"/>
</dbReference>
<name>Q11MP6_CHESB</name>
<gene>
    <name evidence="2" type="ordered locus">Meso_4353</name>
</gene>
<protein>
    <submittedName>
        <fullName evidence="2">Nuclease (SNase-like)</fullName>
    </submittedName>
</protein>
<evidence type="ECO:0000259" key="1">
    <source>
        <dbReference type="SMART" id="SM00318"/>
    </source>
</evidence>
<dbReference type="NCBIfam" id="NF005083">
    <property type="entry name" value="PRK06518.1-3"/>
    <property type="match status" value="1"/>
</dbReference>
<evidence type="ECO:0000313" key="2">
    <source>
        <dbReference type="EMBL" id="ABG61323.1"/>
    </source>
</evidence>
<dbReference type="KEGG" id="mes:Meso_4353"/>
<accession>Q11MP6</accession>
<dbReference type="Gene3D" id="2.40.50.90">
    <property type="match status" value="1"/>
</dbReference>
<proteinExistence type="predicted"/>
<dbReference type="HOGENOM" id="CLU_046484_6_2_5"/>
<dbReference type="SUPFAM" id="SSF50199">
    <property type="entry name" value="Staphylococcal nuclease"/>
    <property type="match status" value="1"/>
</dbReference>
<keyword evidence="2" id="KW-0614">Plasmid</keyword>
<organism evidence="2">
    <name type="scientific">Chelativorans sp. (strain BNC1)</name>
    <dbReference type="NCBI Taxonomy" id="266779"/>
    <lineage>
        <taxon>Bacteria</taxon>
        <taxon>Pseudomonadati</taxon>
        <taxon>Pseudomonadota</taxon>
        <taxon>Alphaproteobacteria</taxon>
        <taxon>Hyphomicrobiales</taxon>
        <taxon>Phyllobacteriaceae</taxon>
        <taxon>Chelativorans</taxon>
    </lineage>
</organism>